<feature type="transmembrane region" description="Helical" evidence="2">
    <location>
        <begin position="23"/>
        <end position="46"/>
    </location>
</feature>
<proteinExistence type="predicted"/>
<accession>A0A9E8N9U6</accession>
<dbReference type="AlphaFoldDB" id="A0A9E8N9U6"/>
<protein>
    <submittedName>
        <fullName evidence="3">HlyD family efflux transporter periplasmic adaptor subunit</fullName>
    </submittedName>
</protein>
<dbReference type="SUPFAM" id="SSF56954">
    <property type="entry name" value="Outer membrane efflux proteins (OEP)"/>
    <property type="match status" value="1"/>
</dbReference>
<dbReference type="KEGG" id="dpf:ON006_01485"/>
<keyword evidence="2" id="KW-0472">Membrane</keyword>
<dbReference type="InterPro" id="IPR050739">
    <property type="entry name" value="MFP"/>
</dbReference>
<dbReference type="Gene3D" id="2.40.30.170">
    <property type="match status" value="1"/>
</dbReference>
<reference evidence="3" key="1">
    <citation type="submission" date="2022-11" db="EMBL/GenBank/DDBJ databases">
        <title>Dyadobacter pollutisoli sp. nov., isolated from plastic dumped soil.</title>
        <authorList>
            <person name="Kim J.M."/>
            <person name="Kim K.R."/>
            <person name="Lee J.K."/>
            <person name="Hao L."/>
            <person name="Jeon C.O."/>
        </authorList>
    </citation>
    <scope>NUCLEOTIDE SEQUENCE</scope>
    <source>
        <strain evidence="3">U1</strain>
    </source>
</reference>
<evidence type="ECO:0000313" key="3">
    <source>
        <dbReference type="EMBL" id="WAC12640.1"/>
    </source>
</evidence>
<dbReference type="GO" id="GO:0015562">
    <property type="term" value="F:efflux transmembrane transporter activity"/>
    <property type="evidence" value="ECO:0007669"/>
    <property type="project" value="InterPro"/>
</dbReference>
<dbReference type="PRINTS" id="PR01490">
    <property type="entry name" value="RTXTOXIND"/>
</dbReference>
<evidence type="ECO:0000313" key="4">
    <source>
        <dbReference type="Proteomes" id="UP001164653"/>
    </source>
</evidence>
<evidence type="ECO:0000256" key="1">
    <source>
        <dbReference type="SAM" id="Coils"/>
    </source>
</evidence>
<dbReference type="Proteomes" id="UP001164653">
    <property type="component" value="Chromosome"/>
</dbReference>
<organism evidence="3 4">
    <name type="scientific">Dyadobacter pollutisoli</name>
    <dbReference type="NCBI Taxonomy" id="2910158"/>
    <lineage>
        <taxon>Bacteria</taxon>
        <taxon>Pseudomonadati</taxon>
        <taxon>Bacteroidota</taxon>
        <taxon>Cytophagia</taxon>
        <taxon>Cytophagales</taxon>
        <taxon>Spirosomataceae</taxon>
        <taxon>Dyadobacter</taxon>
    </lineage>
</organism>
<keyword evidence="2" id="KW-1133">Transmembrane helix</keyword>
<dbReference type="RefSeq" id="WP_244823340.1">
    <property type="nucleotide sequence ID" value="NZ_CP112998.1"/>
</dbReference>
<dbReference type="EMBL" id="CP112998">
    <property type="protein sequence ID" value="WAC12640.1"/>
    <property type="molecule type" value="Genomic_DNA"/>
</dbReference>
<name>A0A9E8N9U6_9BACT</name>
<sequence>MKNYTYNQMSDELIDIVSEPPTWIMRGGAGTITGILLLFMLGTWVIKYPEVLTGSAVVTTRVQPIKVVVPMGGRMTSLLVKDETIVKKGTILAETENTTQLSNIPAIRQLIAETRLFLANPQRQVSFQDGHMSWGDLQTDLNVARQNYLDFKRLQSDHFQESRIKNRKQQVKELRQMLSVNEHQIELHEEAFKNAEERFQGDEKLFKQGATSKFDYIASKNKRLETQRERENFEKEILNNNLKLNEVERDVQEIEYAHTEKKRLCLDNIGRSLANIENSLRNWQQNYLITAPADGKLVFLKNLIENQYVKTADTLFALMPVEETFIAAVDIPVRGMGKARIGQKVIIKLDDYPYQEFGMLEGKVVSLEPSLTVHSYRVMVSLPADLTSTYNQKFRFKSEMAGTAQIVTNDLRLIEHAFYGLRKLLM</sequence>
<feature type="coiled-coil region" evidence="1">
    <location>
        <begin position="171"/>
        <end position="286"/>
    </location>
</feature>
<dbReference type="Gene3D" id="1.20.1600.10">
    <property type="entry name" value="Outer membrane efflux proteins (OEP)"/>
    <property type="match status" value="1"/>
</dbReference>
<dbReference type="PANTHER" id="PTHR30386">
    <property type="entry name" value="MEMBRANE FUSION SUBUNIT OF EMRAB-TOLC MULTIDRUG EFFLUX PUMP"/>
    <property type="match status" value="1"/>
</dbReference>
<dbReference type="PANTHER" id="PTHR30386:SF28">
    <property type="entry name" value="EXPORTED PROTEIN"/>
    <property type="match status" value="1"/>
</dbReference>
<keyword evidence="4" id="KW-1185">Reference proteome</keyword>
<gene>
    <name evidence="3" type="ORF">ON006_01485</name>
</gene>
<evidence type="ECO:0000256" key="2">
    <source>
        <dbReference type="SAM" id="Phobius"/>
    </source>
</evidence>
<keyword evidence="1" id="KW-0175">Coiled coil</keyword>
<keyword evidence="2" id="KW-0812">Transmembrane</keyword>